<keyword evidence="1" id="KW-0812">Transmembrane</keyword>
<reference evidence="2 3" key="1">
    <citation type="submission" date="2021-01" db="EMBL/GenBank/DDBJ databases">
        <title>Whole genome shotgun sequence of Actinoplanes couchii NBRC 106145.</title>
        <authorList>
            <person name="Komaki H."/>
            <person name="Tamura T."/>
        </authorList>
    </citation>
    <scope>NUCLEOTIDE SEQUENCE [LARGE SCALE GENOMIC DNA]</scope>
    <source>
        <strain evidence="2 3">NBRC 106145</strain>
    </source>
</reference>
<dbReference type="EMBL" id="BOMG01000096">
    <property type="protein sequence ID" value="GID59351.1"/>
    <property type="molecule type" value="Genomic_DNA"/>
</dbReference>
<gene>
    <name evidence="2" type="ORF">Aco03nite_077550</name>
</gene>
<dbReference type="Proteomes" id="UP000612282">
    <property type="component" value="Unassembled WGS sequence"/>
</dbReference>
<evidence type="ECO:0008006" key="4">
    <source>
        <dbReference type="Google" id="ProtNLM"/>
    </source>
</evidence>
<keyword evidence="1" id="KW-0472">Membrane</keyword>
<evidence type="ECO:0000313" key="2">
    <source>
        <dbReference type="EMBL" id="GID59351.1"/>
    </source>
</evidence>
<name>A0ABQ3XLG5_9ACTN</name>
<organism evidence="2 3">
    <name type="scientific">Actinoplanes couchii</name>
    <dbReference type="NCBI Taxonomy" id="403638"/>
    <lineage>
        <taxon>Bacteria</taxon>
        <taxon>Bacillati</taxon>
        <taxon>Actinomycetota</taxon>
        <taxon>Actinomycetes</taxon>
        <taxon>Micromonosporales</taxon>
        <taxon>Micromonosporaceae</taxon>
        <taxon>Actinoplanes</taxon>
    </lineage>
</organism>
<comment type="caution">
    <text evidence="2">The sequence shown here is derived from an EMBL/GenBank/DDBJ whole genome shotgun (WGS) entry which is preliminary data.</text>
</comment>
<evidence type="ECO:0000313" key="3">
    <source>
        <dbReference type="Proteomes" id="UP000612282"/>
    </source>
</evidence>
<keyword evidence="1" id="KW-1133">Transmembrane helix</keyword>
<keyword evidence="3" id="KW-1185">Reference proteome</keyword>
<proteinExistence type="predicted"/>
<dbReference type="RefSeq" id="WP_203805373.1">
    <property type="nucleotide sequence ID" value="NZ_BAAAQE010000117.1"/>
</dbReference>
<protein>
    <recommendedName>
        <fullName evidence="4">ESX-1 secretion-associated protein EspA/EspE-like domain-containing protein</fullName>
    </recommendedName>
</protein>
<evidence type="ECO:0000256" key="1">
    <source>
        <dbReference type="SAM" id="Phobius"/>
    </source>
</evidence>
<feature type="transmembrane region" description="Helical" evidence="1">
    <location>
        <begin position="295"/>
        <end position="315"/>
    </location>
</feature>
<sequence length="364" mass="38989">MGGELFVDVAGMNSIYNQLQRASDHSSDVLTYVRRHAGMGISAQGWLLALFLRPHEKAYEKMTDAISRIRDLTDSVATQVNIAQVKYSRTDLEAAADLDRGYPGATNSRALASSLTQEKLRLPDGHDSFADTGNPASRLVAPVGPETELWSINPLADLVSPFAWLRQTAIWVFGHDPFEYWAEKFSGNWSSYQEAGAAMRRAGNAAGIIGDNLAAGAVSVPLVWRGHAAENFQEYELTLAAGARSVQEAGSKLGDLYHQASDAVKNIYDVVAGIIMKLLDILLVISIGLGAGAATFYTFAGAVVGFSVALSYSVYASQSYNQVAKIYGDGEAVLKAISASIDAVAASSQTVEISDLESYRHPGN</sequence>
<accession>A0ABQ3XLG5</accession>